<accession>A0A367F122</accession>
<feature type="region of interest" description="Disordered" evidence="1">
    <location>
        <begin position="21"/>
        <end position="118"/>
    </location>
</feature>
<sequence>MVAVAVVALALITASVIYLTGGDSDKDETADGKPSASQPPPPSEPEPETQEPTEIPDDGDATDFPDPGEGDDPSEDPDEGAGDVPLPSFLLQEGDCYDRSEEREGAVETKDCDSPHDAEVVSRKKITGDYGTDSAVRQKADSLCRSSLRDKAAEQPSGTVGGTLISYPKAENVGNGFDYVTCSLTAGKDQKLDKPLV</sequence>
<organism evidence="3 4">
    <name type="scientific">Streptomyces diacarni</name>
    <dbReference type="NCBI Taxonomy" id="2800381"/>
    <lineage>
        <taxon>Bacteria</taxon>
        <taxon>Bacillati</taxon>
        <taxon>Actinomycetota</taxon>
        <taxon>Actinomycetes</taxon>
        <taxon>Kitasatosporales</taxon>
        <taxon>Streptomycetaceae</taxon>
        <taxon>Streptomyces</taxon>
    </lineage>
</organism>
<protein>
    <recommendedName>
        <fullName evidence="5">Septum formation-related domain-containing protein</fullName>
    </recommendedName>
</protein>
<comment type="caution">
    <text evidence="3">The sequence shown here is derived from an EMBL/GenBank/DDBJ whole genome shotgun (WGS) entry which is preliminary data.</text>
</comment>
<evidence type="ECO:0000256" key="2">
    <source>
        <dbReference type="SAM" id="SignalP"/>
    </source>
</evidence>
<evidence type="ECO:0000313" key="4">
    <source>
        <dbReference type="Proteomes" id="UP000252914"/>
    </source>
</evidence>
<dbReference type="Proteomes" id="UP000252914">
    <property type="component" value="Unassembled WGS sequence"/>
</dbReference>
<dbReference type="AlphaFoldDB" id="A0A367F122"/>
<gene>
    <name evidence="3" type="ORF">DTL70_14790</name>
</gene>
<evidence type="ECO:0000313" key="3">
    <source>
        <dbReference type="EMBL" id="RCG23170.1"/>
    </source>
</evidence>
<dbReference type="EMBL" id="QOIN01000043">
    <property type="protein sequence ID" value="RCG23170.1"/>
    <property type="molecule type" value="Genomic_DNA"/>
</dbReference>
<proteinExistence type="predicted"/>
<feature type="compositionally biased region" description="Acidic residues" evidence="1">
    <location>
        <begin position="45"/>
        <end position="81"/>
    </location>
</feature>
<name>A0A367F122_9ACTN</name>
<keyword evidence="2" id="KW-0732">Signal</keyword>
<keyword evidence="4" id="KW-1185">Reference proteome</keyword>
<reference evidence="3 4" key="1">
    <citation type="submission" date="2018-06" db="EMBL/GenBank/DDBJ databases">
        <title>Streptomyces reniochalinae sp. nov. and Streptomyces diacarnus sp. nov. from marine sponges.</title>
        <authorList>
            <person name="Li L."/>
        </authorList>
    </citation>
    <scope>NUCLEOTIDE SEQUENCE [LARGE SCALE GENOMIC DNA]</scope>
    <source>
        <strain evidence="3 4">LHW51701</strain>
    </source>
</reference>
<evidence type="ECO:0000256" key="1">
    <source>
        <dbReference type="SAM" id="MobiDB-lite"/>
    </source>
</evidence>
<feature type="compositionally biased region" description="Basic and acidic residues" evidence="1">
    <location>
        <begin position="96"/>
        <end position="118"/>
    </location>
</feature>
<feature type="chain" id="PRO_5039078100" description="Septum formation-related domain-containing protein" evidence="2">
    <location>
        <begin position="20"/>
        <end position="197"/>
    </location>
</feature>
<evidence type="ECO:0008006" key="5">
    <source>
        <dbReference type="Google" id="ProtNLM"/>
    </source>
</evidence>
<feature type="signal peptide" evidence="2">
    <location>
        <begin position="1"/>
        <end position="19"/>
    </location>
</feature>